<name>A0A8J5ZBX9_9ROSI</name>
<proteinExistence type="predicted"/>
<keyword evidence="3" id="KW-1185">Reference proteome</keyword>
<comment type="caution">
    <text evidence="2">The sequence shown here is derived from an EMBL/GenBank/DDBJ whole genome shotgun (WGS) entry which is preliminary data.</text>
</comment>
<dbReference type="Proteomes" id="UP000701853">
    <property type="component" value="Chromosome 5"/>
</dbReference>
<gene>
    <name evidence="2" type="ORF">CXB51_009796</name>
</gene>
<protein>
    <recommendedName>
        <fullName evidence="1">Retrovirus-related Pol polyprotein from transposon TNT 1-94-like beta-barrel domain-containing protein</fullName>
    </recommendedName>
</protein>
<feature type="domain" description="Retrovirus-related Pol polyprotein from transposon TNT 1-94-like beta-barrel" evidence="1">
    <location>
        <begin position="233"/>
        <end position="313"/>
    </location>
</feature>
<dbReference type="AlphaFoldDB" id="A0A8J5ZBX9"/>
<dbReference type="OrthoDB" id="1727805at2759"/>
<evidence type="ECO:0000313" key="3">
    <source>
        <dbReference type="Proteomes" id="UP000701853"/>
    </source>
</evidence>
<dbReference type="InterPro" id="IPR054722">
    <property type="entry name" value="PolX-like_BBD"/>
</dbReference>
<sequence length="438" mass="49763">MATTRFKIEKFDGETNFNLWQVRMMAILVQSGLKKVVTGKKPENLNKTEWEELDEKALSAIELCLTNMVLQEVLMEKTSSALWKMLETLYATKSLANRLVLKQRLFIFRMNEGEVLRDHISQFITLLNDLKNVEVHIDDEDQAMLLFCSLPPSYKSFRETLIYGRDKLSFKDVKGHFLSRDKLDNEFDCYKLRNKRTAESNEEDVASANLADENGDDFLLVSTSDNSKLKSEWILDLGCSFHMCPNREWFSTYSSVEGGIVRMGNDSSSKVIGIGTVKIRIHDGTIMTLSDVKYVPDLRKNLISLSILNLKGCRINIESSDIKVSRGALVLLKGKRTGSLYILEGSTVTGKIGHPSSITGLKSTRLERRKLGHRREKGMTVSLKRGSLLDTDFEKLGHCVRENQTRVSFDLAVYKSKARSLPVFKHKFDSVNSLHSSR</sequence>
<dbReference type="EMBL" id="JAHUZN010000005">
    <property type="protein sequence ID" value="KAG8492325.1"/>
    <property type="molecule type" value="Genomic_DNA"/>
</dbReference>
<evidence type="ECO:0000313" key="2">
    <source>
        <dbReference type="EMBL" id="KAG8492325.1"/>
    </source>
</evidence>
<dbReference type="PANTHER" id="PTHR47592">
    <property type="entry name" value="PBF68 PROTEIN"/>
    <property type="match status" value="1"/>
</dbReference>
<dbReference type="PANTHER" id="PTHR47592:SF27">
    <property type="entry name" value="OS08G0421700 PROTEIN"/>
    <property type="match status" value="1"/>
</dbReference>
<evidence type="ECO:0000259" key="1">
    <source>
        <dbReference type="Pfam" id="PF22936"/>
    </source>
</evidence>
<organism evidence="2 3">
    <name type="scientific">Gossypium anomalum</name>
    <dbReference type="NCBI Taxonomy" id="47600"/>
    <lineage>
        <taxon>Eukaryota</taxon>
        <taxon>Viridiplantae</taxon>
        <taxon>Streptophyta</taxon>
        <taxon>Embryophyta</taxon>
        <taxon>Tracheophyta</taxon>
        <taxon>Spermatophyta</taxon>
        <taxon>Magnoliopsida</taxon>
        <taxon>eudicotyledons</taxon>
        <taxon>Gunneridae</taxon>
        <taxon>Pentapetalae</taxon>
        <taxon>rosids</taxon>
        <taxon>malvids</taxon>
        <taxon>Malvales</taxon>
        <taxon>Malvaceae</taxon>
        <taxon>Malvoideae</taxon>
        <taxon>Gossypium</taxon>
    </lineage>
</organism>
<dbReference type="Pfam" id="PF22936">
    <property type="entry name" value="Pol_BBD"/>
    <property type="match status" value="1"/>
</dbReference>
<dbReference type="Pfam" id="PF14223">
    <property type="entry name" value="Retrotran_gag_2"/>
    <property type="match status" value="1"/>
</dbReference>
<reference evidence="2 3" key="1">
    <citation type="journal article" date="2021" name="bioRxiv">
        <title>The Gossypium anomalum genome as a resource for cotton improvement and evolutionary analysis of hybrid incompatibility.</title>
        <authorList>
            <person name="Grover C.E."/>
            <person name="Yuan D."/>
            <person name="Arick M.A."/>
            <person name="Miller E.R."/>
            <person name="Hu G."/>
            <person name="Peterson D.G."/>
            <person name="Wendel J.F."/>
            <person name="Udall J.A."/>
        </authorList>
    </citation>
    <scope>NUCLEOTIDE SEQUENCE [LARGE SCALE GENOMIC DNA]</scope>
    <source>
        <strain evidence="2">JFW-Udall</strain>
        <tissue evidence="2">Leaf</tissue>
    </source>
</reference>
<accession>A0A8J5ZBX9</accession>